<name>A0A1D1Y8U4_9ARAE</name>
<dbReference type="PANTHER" id="PTHR42893:SF46">
    <property type="entry name" value="PROTEIN DETOXIFICATION 44, CHLOROPLASTIC"/>
    <property type="match status" value="1"/>
</dbReference>
<dbReference type="Pfam" id="PF01554">
    <property type="entry name" value="MatE"/>
    <property type="match status" value="1"/>
</dbReference>
<keyword evidence="4 6" id="KW-1133">Transmembrane helix</keyword>
<reference evidence="7" key="1">
    <citation type="submission" date="2015-07" db="EMBL/GenBank/DDBJ databases">
        <title>Transcriptome Assembly of Anthurium amnicola.</title>
        <authorList>
            <person name="Suzuki J."/>
        </authorList>
    </citation>
    <scope>NUCLEOTIDE SEQUENCE</scope>
</reference>
<evidence type="ECO:0000256" key="2">
    <source>
        <dbReference type="ARBA" id="ARBA00010199"/>
    </source>
</evidence>
<comment type="similarity">
    <text evidence="2">Belongs to the multi antimicrobial extrusion (MATE) (TC 2.A.66.1) family.</text>
</comment>
<dbReference type="AlphaFoldDB" id="A0A1D1Y8U4"/>
<dbReference type="EMBL" id="GDJX01016871">
    <property type="protein sequence ID" value="JAT51065.1"/>
    <property type="molecule type" value="Transcribed_RNA"/>
</dbReference>
<evidence type="ECO:0000256" key="3">
    <source>
        <dbReference type="ARBA" id="ARBA00022692"/>
    </source>
</evidence>
<protein>
    <submittedName>
        <fullName evidence="7">MATE efflux family protein 2, chloroplastic</fullName>
    </submittedName>
</protein>
<dbReference type="InterPro" id="IPR002528">
    <property type="entry name" value="MATE_fam"/>
</dbReference>
<keyword evidence="5 6" id="KW-0472">Membrane</keyword>
<dbReference type="GO" id="GO:0015297">
    <property type="term" value="F:antiporter activity"/>
    <property type="evidence" value="ECO:0007669"/>
    <property type="project" value="InterPro"/>
</dbReference>
<proteinExistence type="inferred from homology"/>
<dbReference type="GO" id="GO:0042910">
    <property type="term" value="F:xenobiotic transmembrane transporter activity"/>
    <property type="evidence" value="ECO:0007669"/>
    <property type="project" value="InterPro"/>
</dbReference>
<comment type="subcellular location">
    <subcellularLocation>
        <location evidence="1">Membrane</location>
        <topology evidence="1">Multi-pass membrane protein</topology>
    </subcellularLocation>
</comment>
<evidence type="ECO:0000313" key="7">
    <source>
        <dbReference type="EMBL" id="JAT51065.1"/>
    </source>
</evidence>
<feature type="transmembrane region" description="Helical" evidence="6">
    <location>
        <begin position="129"/>
        <end position="150"/>
    </location>
</feature>
<feature type="transmembrane region" description="Helical" evidence="6">
    <location>
        <begin position="102"/>
        <end position="123"/>
    </location>
</feature>
<dbReference type="InterPro" id="IPR044644">
    <property type="entry name" value="DinF-like"/>
</dbReference>
<gene>
    <name evidence="7" type="primary">DTX44_0</name>
    <name evidence="7" type="ORF">g.100590</name>
</gene>
<dbReference type="GO" id="GO:0016020">
    <property type="term" value="C:membrane"/>
    <property type="evidence" value="ECO:0007669"/>
    <property type="project" value="UniProtKB-SubCell"/>
</dbReference>
<sequence>MTLSTSMAARQGPIAMAGHQICLQVWLAISLLNDALALAGQALLAGVYSQGNYKQAHVVIDRVLQMGLITGIALAITMFLGFGSFSALFTTDSAVLEIAQSGILFVTVSQPVNALAFVFDGLYYGLSDFAYSAYSMALVALLSSLFLLVIAPDFGLAGVWAGLLLFMFLRVLAGFWRLRSKNSPWEIVRMKTEDMGK</sequence>
<keyword evidence="3 6" id="KW-0812">Transmembrane</keyword>
<dbReference type="PANTHER" id="PTHR42893">
    <property type="entry name" value="PROTEIN DETOXIFICATION 44, CHLOROPLASTIC-RELATED"/>
    <property type="match status" value="1"/>
</dbReference>
<organism evidence="7">
    <name type="scientific">Anthurium amnicola</name>
    <dbReference type="NCBI Taxonomy" id="1678845"/>
    <lineage>
        <taxon>Eukaryota</taxon>
        <taxon>Viridiplantae</taxon>
        <taxon>Streptophyta</taxon>
        <taxon>Embryophyta</taxon>
        <taxon>Tracheophyta</taxon>
        <taxon>Spermatophyta</taxon>
        <taxon>Magnoliopsida</taxon>
        <taxon>Liliopsida</taxon>
        <taxon>Araceae</taxon>
        <taxon>Pothoideae</taxon>
        <taxon>Potheae</taxon>
        <taxon>Anthurium</taxon>
    </lineage>
</organism>
<feature type="transmembrane region" description="Helical" evidence="6">
    <location>
        <begin position="63"/>
        <end position="90"/>
    </location>
</feature>
<feature type="transmembrane region" description="Helical" evidence="6">
    <location>
        <begin position="157"/>
        <end position="176"/>
    </location>
</feature>
<evidence type="ECO:0000256" key="1">
    <source>
        <dbReference type="ARBA" id="ARBA00004141"/>
    </source>
</evidence>
<evidence type="ECO:0000256" key="5">
    <source>
        <dbReference type="ARBA" id="ARBA00023136"/>
    </source>
</evidence>
<evidence type="ECO:0000256" key="4">
    <source>
        <dbReference type="ARBA" id="ARBA00022989"/>
    </source>
</evidence>
<evidence type="ECO:0000256" key="6">
    <source>
        <dbReference type="SAM" id="Phobius"/>
    </source>
</evidence>
<accession>A0A1D1Y8U4</accession>